<dbReference type="InterPro" id="IPR006675">
    <property type="entry name" value="HDIG_dom"/>
</dbReference>
<dbReference type="RefSeq" id="WP_004766529.1">
    <property type="nucleotide sequence ID" value="NZ_AHMY02000056.1"/>
</dbReference>
<comment type="caution">
    <text evidence="2">The sequence shown here is derived from an EMBL/GenBank/DDBJ whole genome shotgun (WGS) entry which is preliminary data.</text>
</comment>
<evidence type="ECO:0000259" key="1">
    <source>
        <dbReference type="PROSITE" id="PS51833"/>
    </source>
</evidence>
<dbReference type="InterPro" id="IPR013976">
    <property type="entry name" value="HDOD"/>
</dbReference>
<dbReference type="Proteomes" id="UP000006253">
    <property type="component" value="Unassembled WGS sequence"/>
</dbReference>
<organism evidence="2 3">
    <name type="scientific">Leptospira kirschneri str. H1</name>
    <dbReference type="NCBI Taxonomy" id="1049966"/>
    <lineage>
        <taxon>Bacteria</taxon>
        <taxon>Pseudomonadati</taxon>
        <taxon>Spirochaetota</taxon>
        <taxon>Spirochaetia</taxon>
        <taxon>Leptospirales</taxon>
        <taxon>Leptospiraceae</taxon>
        <taxon>Leptospira</taxon>
    </lineage>
</organism>
<gene>
    <name evidence="2" type="ORF">LEP1GSC081_0892</name>
</gene>
<dbReference type="NCBIfam" id="TIGR00277">
    <property type="entry name" value="HDIG"/>
    <property type="match status" value="1"/>
</dbReference>
<protein>
    <submittedName>
        <fullName evidence="2">HDIG domain protein</fullName>
    </submittedName>
</protein>
<dbReference type="InterPro" id="IPR003607">
    <property type="entry name" value="HD/PDEase_dom"/>
</dbReference>
<evidence type="ECO:0000313" key="2">
    <source>
        <dbReference type="EMBL" id="EKO14353.1"/>
    </source>
</evidence>
<dbReference type="SMART" id="SM00471">
    <property type="entry name" value="HDc"/>
    <property type="match status" value="1"/>
</dbReference>
<dbReference type="SUPFAM" id="SSF109604">
    <property type="entry name" value="HD-domain/PDEase-like"/>
    <property type="match status" value="1"/>
</dbReference>
<accession>A0A0E2AZF8</accession>
<evidence type="ECO:0000313" key="3">
    <source>
        <dbReference type="Proteomes" id="UP000006253"/>
    </source>
</evidence>
<dbReference type="AlphaFoldDB" id="A0A0E2AZF8"/>
<dbReference type="EMBL" id="AHMY02000056">
    <property type="protein sequence ID" value="EKO14353.1"/>
    <property type="molecule type" value="Genomic_DNA"/>
</dbReference>
<proteinExistence type="predicted"/>
<dbReference type="PANTHER" id="PTHR33525">
    <property type="match status" value="1"/>
</dbReference>
<dbReference type="Gene3D" id="1.10.3210.10">
    <property type="entry name" value="Hypothetical protein af1432"/>
    <property type="match status" value="1"/>
</dbReference>
<dbReference type="InterPro" id="IPR052340">
    <property type="entry name" value="RNase_Y/CdgJ"/>
</dbReference>
<dbReference type="Pfam" id="PF08668">
    <property type="entry name" value="HDOD"/>
    <property type="match status" value="1"/>
</dbReference>
<name>A0A0E2AZF8_9LEPT</name>
<dbReference type="PANTHER" id="PTHR33525:SF3">
    <property type="entry name" value="RIBONUCLEASE Y"/>
    <property type="match status" value="1"/>
</dbReference>
<sequence length="283" mass="31777">MKEKIDQLFLNDAQLPRISSVVTKVMQMVEKQDVAIPDLAKEISNDPGLTADVIKLSNSAYYRAAKPIKTVQESLMTLGIKTVKDIILLTATRGILKKDLKGYQVDAEDNWIHSLTVAELSKRICEQKKLKVGSDLAFTGGLLHNIGKVILADFFPAVIINLREELKTHSVSFRELEKKHFGYSHEEVGQKLLEKWNFPEELIHVTRNYSQPENEKEFPELVSVIHVSHSIAVAAGVGIDIAGLSIPISNKALQILEISDSDLQMYYTVLPEIQKHIRELIQA</sequence>
<feature type="domain" description="HDOD" evidence="1">
    <location>
        <begin position="15"/>
        <end position="212"/>
    </location>
</feature>
<dbReference type="CDD" id="cd00077">
    <property type="entry name" value="HDc"/>
    <property type="match status" value="1"/>
</dbReference>
<dbReference type="PROSITE" id="PS51833">
    <property type="entry name" value="HDOD"/>
    <property type="match status" value="1"/>
</dbReference>
<reference evidence="2 3" key="1">
    <citation type="submission" date="2012-10" db="EMBL/GenBank/DDBJ databases">
        <authorList>
            <person name="Harkins D.M."/>
            <person name="Durkin A.S."/>
            <person name="Brinkac L.M."/>
            <person name="Selengut J.D."/>
            <person name="Sanka R."/>
            <person name="DePew J."/>
            <person name="Purushe J."/>
            <person name="Peacock S.J."/>
            <person name="Thaipadungpanit J."/>
            <person name="Wuthiekanun V.W."/>
            <person name="Day N.P."/>
            <person name="Vinetz J.M."/>
            <person name="Sutton G.G."/>
            <person name="Nelson W.C."/>
            <person name="Fouts D.E."/>
        </authorList>
    </citation>
    <scope>NUCLEOTIDE SEQUENCE [LARGE SCALE GENOMIC DNA]</scope>
    <source>
        <strain evidence="2 3">H1</strain>
    </source>
</reference>